<feature type="domain" description="FAD-binding" evidence="1">
    <location>
        <begin position="7"/>
        <end position="336"/>
    </location>
</feature>
<comment type="caution">
    <text evidence="2">The sequence shown here is derived from an EMBL/GenBank/DDBJ whole genome shotgun (WGS) entry which is preliminary data.</text>
</comment>
<name>A0ABN2QR84_9MICO</name>
<dbReference type="PANTHER" id="PTHR46865">
    <property type="entry name" value="OXIDOREDUCTASE-RELATED"/>
    <property type="match status" value="1"/>
</dbReference>
<evidence type="ECO:0000259" key="1">
    <source>
        <dbReference type="Pfam" id="PF01494"/>
    </source>
</evidence>
<proteinExistence type="predicted"/>
<sequence length="452" mass="47202">MSTAPRILISGGGIAGNALALQLVRAGIATTIVERAASPRPGGQAVDLRGASREAAERLGLMPGIRRRRLDERGMSYVDGHGRVYGRMSMEDFDGKGAIAEIEITRGDLNDVLLDALREAAASGTATGIADPDHASPVLDQRYGDHLTALEQDADGVDATFASGCRERYDLVVGADGVHSATRRLAFGPEDRFVTNLGGYAAFFTMPTPADIEPGWFAMRLVPGAMFGIRPDGDRSTSKAIINVRTDRDPALRGDRAAQEALIRTAISGGGWHASRILDAMEHADDFYFDELARVDMPSLSNGRVALIGDAATCGSPLTGMGTAMAILGAYLLGREVVGLADAAAAAAASAGGSGATAGAGLGDPLALAAALARFEEELAPHAEKSRQIPGGSLAIMLPRTRIMTAFARVNVKLMLSRPMRPLAKKLFAGDAEDLPLPAEATPRVAVPAPIE</sequence>
<accession>A0ABN2QR84</accession>
<evidence type="ECO:0000313" key="3">
    <source>
        <dbReference type="Proteomes" id="UP001499954"/>
    </source>
</evidence>
<dbReference type="PANTHER" id="PTHR46865:SF2">
    <property type="entry name" value="MONOOXYGENASE"/>
    <property type="match status" value="1"/>
</dbReference>
<keyword evidence="2" id="KW-0503">Monooxygenase</keyword>
<dbReference type="Gene3D" id="3.30.9.10">
    <property type="entry name" value="D-Amino Acid Oxidase, subunit A, domain 2"/>
    <property type="match status" value="1"/>
</dbReference>
<dbReference type="InterPro" id="IPR036188">
    <property type="entry name" value="FAD/NAD-bd_sf"/>
</dbReference>
<dbReference type="EMBL" id="BAAAMK010000004">
    <property type="protein sequence ID" value="GAA1956217.1"/>
    <property type="molecule type" value="Genomic_DNA"/>
</dbReference>
<dbReference type="Pfam" id="PF01494">
    <property type="entry name" value="FAD_binding_3"/>
    <property type="match status" value="1"/>
</dbReference>
<dbReference type="RefSeq" id="WP_157416690.1">
    <property type="nucleotide sequence ID" value="NZ_BAAAMK010000004.1"/>
</dbReference>
<protein>
    <submittedName>
        <fullName evidence="2">FAD-dependent monooxygenase</fullName>
    </submittedName>
</protein>
<dbReference type="Gene3D" id="3.50.50.60">
    <property type="entry name" value="FAD/NAD(P)-binding domain"/>
    <property type="match status" value="1"/>
</dbReference>
<evidence type="ECO:0000313" key="2">
    <source>
        <dbReference type="EMBL" id="GAA1956217.1"/>
    </source>
</evidence>
<dbReference type="SUPFAM" id="SSF51905">
    <property type="entry name" value="FAD/NAD(P)-binding domain"/>
    <property type="match status" value="1"/>
</dbReference>
<reference evidence="2 3" key="1">
    <citation type="journal article" date="2019" name="Int. J. Syst. Evol. Microbiol.">
        <title>The Global Catalogue of Microorganisms (GCM) 10K type strain sequencing project: providing services to taxonomists for standard genome sequencing and annotation.</title>
        <authorList>
            <consortium name="The Broad Institute Genomics Platform"/>
            <consortium name="The Broad Institute Genome Sequencing Center for Infectious Disease"/>
            <person name="Wu L."/>
            <person name="Ma J."/>
        </authorList>
    </citation>
    <scope>NUCLEOTIDE SEQUENCE [LARGE SCALE GENOMIC DNA]</scope>
    <source>
        <strain evidence="2 3">JCM 13584</strain>
    </source>
</reference>
<organism evidence="2 3">
    <name type="scientific">Agromyces allii</name>
    <dbReference type="NCBI Taxonomy" id="393607"/>
    <lineage>
        <taxon>Bacteria</taxon>
        <taxon>Bacillati</taxon>
        <taxon>Actinomycetota</taxon>
        <taxon>Actinomycetes</taxon>
        <taxon>Micrococcales</taxon>
        <taxon>Microbacteriaceae</taxon>
        <taxon>Agromyces</taxon>
    </lineage>
</organism>
<dbReference type="InterPro" id="IPR051704">
    <property type="entry name" value="FAD_aromatic-hydroxylase"/>
</dbReference>
<dbReference type="InterPro" id="IPR002938">
    <property type="entry name" value="FAD-bd"/>
</dbReference>
<dbReference type="PRINTS" id="PR00420">
    <property type="entry name" value="RNGMNOXGNASE"/>
</dbReference>
<dbReference type="Proteomes" id="UP001499954">
    <property type="component" value="Unassembled WGS sequence"/>
</dbReference>
<dbReference type="GO" id="GO:0004497">
    <property type="term" value="F:monooxygenase activity"/>
    <property type="evidence" value="ECO:0007669"/>
    <property type="project" value="UniProtKB-KW"/>
</dbReference>
<keyword evidence="2" id="KW-0560">Oxidoreductase</keyword>
<keyword evidence="3" id="KW-1185">Reference proteome</keyword>
<gene>
    <name evidence="2" type="ORF">GCM10009717_22850</name>
</gene>